<gene>
    <name evidence="1" type="ORF">MOV08_18800</name>
</gene>
<evidence type="ECO:0000313" key="2">
    <source>
        <dbReference type="Proteomes" id="UP001218629"/>
    </source>
</evidence>
<dbReference type="EMBL" id="CP095749">
    <property type="protein sequence ID" value="WEB41124.1"/>
    <property type="molecule type" value="Genomic_DNA"/>
</dbReference>
<evidence type="ECO:0000313" key="1">
    <source>
        <dbReference type="EMBL" id="WEB41124.1"/>
    </source>
</evidence>
<proteinExistence type="predicted"/>
<organism evidence="1 2">
    <name type="scientific">Streptomyces yunnanensis</name>
    <dbReference type="NCBI Taxonomy" id="156453"/>
    <lineage>
        <taxon>Bacteria</taxon>
        <taxon>Bacillati</taxon>
        <taxon>Actinomycetota</taxon>
        <taxon>Actinomycetes</taxon>
        <taxon>Kitasatosporales</taxon>
        <taxon>Streptomycetaceae</taxon>
        <taxon>Streptomyces</taxon>
    </lineage>
</organism>
<dbReference type="RefSeq" id="WP_275308207.1">
    <property type="nucleotide sequence ID" value="NZ_CP095749.1"/>
</dbReference>
<reference evidence="1 2" key="1">
    <citation type="submission" date="2022-03" db="EMBL/GenBank/DDBJ databases">
        <title>Streptomyces yunnanensis P86,complete genome.</title>
        <authorList>
            <person name="Chen S."/>
            <person name="Zhang Q."/>
        </authorList>
    </citation>
    <scope>NUCLEOTIDE SEQUENCE [LARGE SCALE GENOMIC DNA]</scope>
    <source>
        <strain evidence="1 2">P86</strain>
    </source>
</reference>
<keyword evidence="2" id="KW-1185">Reference proteome</keyword>
<sequence length="47" mass="5258">MSKPKRCHTWITRQGNRSDLGKRKGISLSHCGAMCARTRPMARNGTT</sequence>
<accession>A0ABY8A823</accession>
<dbReference type="Proteomes" id="UP001218629">
    <property type="component" value="Chromosome"/>
</dbReference>
<name>A0ABY8A823_9ACTN</name>
<protein>
    <submittedName>
        <fullName evidence="1">Uncharacterized protein</fullName>
    </submittedName>
</protein>